<dbReference type="PANTHER" id="PTHR43191">
    <property type="entry name" value="RRNA METHYLTRANSFERASE 3"/>
    <property type="match status" value="1"/>
</dbReference>
<dbReference type="InterPro" id="IPR001537">
    <property type="entry name" value="SpoU_MeTrfase"/>
</dbReference>
<comment type="caution">
    <text evidence="5">The sequence shown here is derived from an EMBL/GenBank/DDBJ whole genome shotgun (WGS) entry which is preliminary data.</text>
</comment>
<proteinExistence type="inferred from homology"/>
<dbReference type="AlphaFoldDB" id="A0A420XK00"/>
<dbReference type="SUPFAM" id="SSF55315">
    <property type="entry name" value="L30e-like"/>
    <property type="match status" value="1"/>
</dbReference>
<organism evidence="5 6">
    <name type="scientific">Motilibacter peucedani</name>
    <dbReference type="NCBI Taxonomy" id="598650"/>
    <lineage>
        <taxon>Bacteria</taxon>
        <taxon>Bacillati</taxon>
        <taxon>Actinomycetota</taxon>
        <taxon>Actinomycetes</taxon>
        <taxon>Motilibacterales</taxon>
        <taxon>Motilibacteraceae</taxon>
        <taxon>Motilibacter</taxon>
    </lineage>
</organism>
<evidence type="ECO:0000256" key="3">
    <source>
        <dbReference type="ARBA" id="ARBA00022679"/>
    </source>
</evidence>
<keyword evidence="3" id="KW-0808">Transferase</keyword>
<dbReference type="CDD" id="cd18095">
    <property type="entry name" value="SpoU-like_rRNA-MTase"/>
    <property type="match status" value="1"/>
</dbReference>
<dbReference type="GO" id="GO:0008173">
    <property type="term" value="F:RNA methyltransferase activity"/>
    <property type="evidence" value="ECO:0007669"/>
    <property type="project" value="InterPro"/>
</dbReference>
<evidence type="ECO:0000313" key="5">
    <source>
        <dbReference type="EMBL" id="RKS68019.1"/>
    </source>
</evidence>
<feature type="domain" description="RNA 2-O ribose methyltransferase substrate binding" evidence="4">
    <location>
        <begin position="40"/>
        <end position="111"/>
    </location>
</feature>
<dbReference type="Gene3D" id="3.40.1280.10">
    <property type="match status" value="1"/>
</dbReference>
<reference evidence="5 6" key="1">
    <citation type="submission" date="2018-10" db="EMBL/GenBank/DDBJ databases">
        <title>Genomic Encyclopedia of Archaeal and Bacterial Type Strains, Phase II (KMG-II): from individual species to whole genera.</title>
        <authorList>
            <person name="Goeker M."/>
        </authorList>
    </citation>
    <scope>NUCLEOTIDE SEQUENCE [LARGE SCALE GENOMIC DNA]</scope>
    <source>
        <strain evidence="5 6">RP-AC37</strain>
    </source>
</reference>
<dbReference type="PANTHER" id="PTHR43191:SF12">
    <property type="entry name" value="RRNA METHYLASE"/>
    <property type="match status" value="1"/>
</dbReference>
<dbReference type="Proteomes" id="UP000281955">
    <property type="component" value="Unassembled WGS sequence"/>
</dbReference>
<accession>A0A420XK00</accession>
<dbReference type="GO" id="GO:0032259">
    <property type="term" value="P:methylation"/>
    <property type="evidence" value="ECO:0007669"/>
    <property type="project" value="UniProtKB-KW"/>
</dbReference>
<evidence type="ECO:0000259" key="4">
    <source>
        <dbReference type="SMART" id="SM00967"/>
    </source>
</evidence>
<dbReference type="Gene3D" id="3.30.1330.30">
    <property type="match status" value="1"/>
</dbReference>
<name>A0A420XK00_9ACTN</name>
<dbReference type="GO" id="GO:0003723">
    <property type="term" value="F:RNA binding"/>
    <property type="evidence" value="ECO:0007669"/>
    <property type="project" value="InterPro"/>
</dbReference>
<evidence type="ECO:0000256" key="2">
    <source>
        <dbReference type="ARBA" id="ARBA00022603"/>
    </source>
</evidence>
<dbReference type="InterPro" id="IPR013123">
    <property type="entry name" value="SpoU_subst-bd"/>
</dbReference>
<sequence>MSELQVVRVDHPADPRLRDYTSLTDGALRRVMEPAEGLFIAEGEKVVLRALEAGYAPRSALMEERWLPGLAEPLARAGVPVYLADQPLMEALTGYTVHRGALASMQRRPLPSTAELMARCRSVAVLEDVVNHTNVGAVFRAAAALGIEGVLLTPRCADPLYRRSVKVSMGASFTLPYARFERWPDCYRELSEAGFRLLAMTPAADAVALPELVPGSKDALLLGTEGEGLSPQALAAADLRVQIPMEAGIDSLNVASAAAVVFYAMRWNRC</sequence>
<keyword evidence="2 5" id="KW-0489">Methyltransferase</keyword>
<evidence type="ECO:0000256" key="1">
    <source>
        <dbReference type="ARBA" id="ARBA00007228"/>
    </source>
</evidence>
<dbReference type="InterPro" id="IPR029064">
    <property type="entry name" value="Ribosomal_eL30-like_sf"/>
</dbReference>
<evidence type="ECO:0000313" key="6">
    <source>
        <dbReference type="Proteomes" id="UP000281955"/>
    </source>
</evidence>
<comment type="similarity">
    <text evidence="1">Belongs to the class IV-like SAM-binding methyltransferase superfamily. RNA methyltransferase TrmH family.</text>
</comment>
<dbReference type="InterPro" id="IPR029028">
    <property type="entry name" value="Alpha/beta_knot_MTases"/>
</dbReference>
<dbReference type="InterPro" id="IPR051259">
    <property type="entry name" value="rRNA_Methyltransferase"/>
</dbReference>
<dbReference type="InterPro" id="IPR029026">
    <property type="entry name" value="tRNA_m1G_MTases_N"/>
</dbReference>
<dbReference type="EMBL" id="RBWV01000017">
    <property type="protein sequence ID" value="RKS68019.1"/>
    <property type="molecule type" value="Genomic_DNA"/>
</dbReference>
<gene>
    <name evidence="5" type="ORF">CLV35_3926</name>
</gene>
<protein>
    <submittedName>
        <fullName evidence="5">tRNA G18 (Ribose-2'-O)-methylase SpoU</fullName>
    </submittedName>
</protein>
<dbReference type="SUPFAM" id="SSF75217">
    <property type="entry name" value="alpha/beta knot"/>
    <property type="match status" value="1"/>
</dbReference>
<dbReference type="SMART" id="SM00967">
    <property type="entry name" value="SpoU_sub_bind"/>
    <property type="match status" value="1"/>
</dbReference>
<dbReference type="GO" id="GO:0005737">
    <property type="term" value="C:cytoplasm"/>
    <property type="evidence" value="ECO:0007669"/>
    <property type="project" value="UniProtKB-ARBA"/>
</dbReference>
<dbReference type="Pfam" id="PF00588">
    <property type="entry name" value="SpoU_methylase"/>
    <property type="match status" value="1"/>
</dbReference>
<dbReference type="GO" id="GO:0006396">
    <property type="term" value="P:RNA processing"/>
    <property type="evidence" value="ECO:0007669"/>
    <property type="project" value="InterPro"/>
</dbReference>
<keyword evidence="6" id="KW-1185">Reference proteome</keyword>
<dbReference type="InParanoid" id="A0A420XK00"/>